<dbReference type="EMBL" id="PVTF01000021">
    <property type="protein sequence ID" value="PRY32421.1"/>
    <property type="molecule type" value="Genomic_DNA"/>
</dbReference>
<comment type="caution">
    <text evidence="1">The sequence shown here is derived from an EMBL/GenBank/DDBJ whole genome shotgun (WGS) entry which is preliminary data.</text>
</comment>
<dbReference type="Proteomes" id="UP000239494">
    <property type="component" value="Unassembled WGS sequence"/>
</dbReference>
<organism evidence="1 2">
    <name type="scientific">Umezawaea tangerina</name>
    <dbReference type="NCBI Taxonomy" id="84725"/>
    <lineage>
        <taxon>Bacteria</taxon>
        <taxon>Bacillati</taxon>
        <taxon>Actinomycetota</taxon>
        <taxon>Actinomycetes</taxon>
        <taxon>Pseudonocardiales</taxon>
        <taxon>Pseudonocardiaceae</taxon>
        <taxon>Umezawaea</taxon>
    </lineage>
</organism>
<protein>
    <submittedName>
        <fullName evidence="1">AcrR family transcriptional regulator</fullName>
    </submittedName>
</protein>
<dbReference type="InterPro" id="IPR009057">
    <property type="entry name" value="Homeodomain-like_sf"/>
</dbReference>
<keyword evidence="2" id="KW-1185">Reference proteome</keyword>
<dbReference type="RefSeq" id="WP_106196311.1">
    <property type="nucleotide sequence ID" value="NZ_PVTF01000021.1"/>
</dbReference>
<dbReference type="Gene3D" id="1.10.357.10">
    <property type="entry name" value="Tetracycline Repressor, domain 2"/>
    <property type="match status" value="1"/>
</dbReference>
<sequence>MGRRPQPEIKDRLLDLCADHALEHGLPDKLDPLARAAGTSTRMLIYHFGTRDVLLRAVLQRARQRQLTVFGDLLRVRPGEPFTTTLVNAWTFITGPEAQPYLRMFGQFRDSDAQRLLPGFRRAATTDWLGPLEEGLRSVDRPELATLVLAVFHGLLMDLDTTGDSARTNAAFAQFIATLDDQIADRRPVAAHSRN</sequence>
<proteinExistence type="predicted"/>
<dbReference type="OrthoDB" id="5177743at2"/>
<dbReference type="SUPFAM" id="SSF46689">
    <property type="entry name" value="Homeodomain-like"/>
    <property type="match status" value="1"/>
</dbReference>
<evidence type="ECO:0000313" key="2">
    <source>
        <dbReference type="Proteomes" id="UP000239494"/>
    </source>
</evidence>
<gene>
    <name evidence="1" type="ORF">CLV43_12115</name>
</gene>
<name>A0A2T0SG85_9PSEU</name>
<evidence type="ECO:0000313" key="1">
    <source>
        <dbReference type="EMBL" id="PRY32421.1"/>
    </source>
</evidence>
<reference evidence="1 2" key="1">
    <citation type="submission" date="2018-03" db="EMBL/GenBank/DDBJ databases">
        <title>Genomic Encyclopedia of Archaeal and Bacterial Type Strains, Phase II (KMG-II): from individual species to whole genera.</title>
        <authorList>
            <person name="Goeker M."/>
        </authorList>
    </citation>
    <scope>NUCLEOTIDE SEQUENCE [LARGE SCALE GENOMIC DNA]</scope>
    <source>
        <strain evidence="1 2">DSM 44720</strain>
    </source>
</reference>
<accession>A0A2T0SG85</accession>
<dbReference type="AlphaFoldDB" id="A0A2T0SG85"/>